<accession>A0ABM8AMZ7</accession>
<reference evidence="1" key="1">
    <citation type="submission" date="2022-08" db="EMBL/GenBank/DDBJ databases">
        <title>Genome Sequence of the sulphate-reducing bacterium, Pseudodesulfovibrio portus JCM14722.</title>
        <authorList>
            <person name="Kondo R."/>
            <person name="Kataoka T."/>
        </authorList>
    </citation>
    <scope>NUCLEOTIDE SEQUENCE</scope>
    <source>
        <strain evidence="1">JCM 14722</strain>
    </source>
</reference>
<dbReference type="EMBL" id="AP026708">
    <property type="protein sequence ID" value="BDQ32747.1"/>
    <property type="molecule type" value="Genomic_DNA"/>
</dbReference>
<name>A0ABM8AMZ7_9BACT</name>
<keyword evidence="2" id="KW-1185">Reference proteome</keyword>
<organism evidence="1 2">
    <name type="scientific">Pseudodesulfovibrio portus</name>
    <dbReference type="NCBI Taxonomy" id="231439"/>
    <lineage>
        <taxon>Bacteria</taxon>
        <taxon>Pseudomonadati</taxon>
        <taxon>Thermodesulfobacteriota</taxon>
        <taxon>Desulfovibrionia</taxon>
        <taxon>Desulfovibrionales</taxon>
        <taxon>Desulfovibrionaceae</taxon>
    </lineage>
</organism>
<evidence type="ECO:0000313" key="1">
    <source>
        <dbReference type="EMBL" id="BDQ32747.1"/>
    </source>
</evidence>
<sequence length="207" mass="22965">MRPGSRPASSQVLTSISKVMDLMRYDVGFLSDEEGDALGRMGVTAPSWQQTASREPFSVITTTGGDRIGFLRFPSLPPGNAEPQKALLERLAHDIRKYRTEVRLLIGLSDWGWLAEQEYLSGNSGDVPDLLLGSGRGSGVNGRIQADGRCLWVRAYDKGRSIAEITILEWPDRENSFAWNPSRNYKTSSIGMNDQIRDYPAVSDILE</sequence>
<protein>
    <submittedName>
        <fullName evidence="1">Uncharacterized protein</fullName>
    </submittedName>
</protein>
<gene>
    <name evidence="1" type="ORF">JCM14722_02890</name>
</gene>
<proteinExistence type="predicted"/>
<evidence type="ECO:0000313" key="2">
    <source>
        <dbReference type="Proteomes" id="UP001061361"/>
    </source>
</evidence>
<dbReference type="Proteomes" id="UP001061361">
    <property type="component" value="Chromosome"/>
</dbReference>